<dbReference type="GO" id="GO:0016324">
    <property type="term" value="C:apical plasma membrane"/>
    <property type="evidence" value="ECO:0007669"/>
    <property type="project" value="TreeGrafter"/>
</dbReference>
<organism evidence="3 4">
    <name type="scientific">Ridgeia piscesae</name>
    <name type="common">Tubeworm</name>
    <dbReference type="NCBI Taxonomy" id="27915"/>
    <lineage>
        <taxon>Eukaryota</taxon>
        <taxon>Metazoa</taxon>
        <taxon>Spiralia</taxon>
        <taxon>Lophotrochozoa</taxon>
        <taxon>Annelida</taxon>
        <taxon>Polychaeta</taxon>
        <taxon>Sedentaria</taxon>
        <taxon>Canalipalpata</taxon>
        <taxon>Sabellida</taxon>
        <taxon>Siboglinidae</taxon>
        <taxon>Ridgeia</taxon>
    </lineage>
</organism>
<dbReference type="GO" id="GO:0072659">
    <property type="term" value="P:protein localization to plasma membrane"/>
    <property type="evidence" value="ECO:0007669"/>
    <property type="project" value="TreeGrafter"/>
</dbReference>
<dbReference type="InterPro" id="IPR051067">
    <property type="entry name" value="NHER"/>
</dbReference>
<name>A0AAD9KGC5_RIDPI</name>
<sequence>MSSMVPDGAPRPRLAQLIKSPDFVGYGFNLHAEKGKAGQFIGDVDAGSPAAAAGLRHGDRIVEVNGTNIANENHQQVVERVKAIPNKTNLLVVDAETDRYYREKKIVIRGDMPNILRLPATNEDDSINETAKPAGES</sequence>
<dbReference type="CDD" id="cd06768">
    <property type="entry name" value="PDZ_NHERF-like"/>
    <property type="match status" value="1"/>
</dbReference>
<gene>
    <name evidence="3" type="ORF">NP493_1137g00010</name>
</gene>
<feature type="domain" description="PDZ" evidence="2">
    <location>
        <begin position="14"/>
        <end position="96"/>
    </location>
</feature>
<evidence type="ECO:0000313" key="4">
    <source>
        <dbReference type="Proteomes" id="UP001209878"/>
    </source>
</evidence>
<evidence type="ECO:0000256" key="1">
    <source>
        <dbReference type="ARBA" id="ARBA00022737"/>
    </source>
</evidence>
<dbReference type="PANTHER" id="PTHR14191:SF28">
    <property type="entry name" value="GH04176P-RELATED"/>
    <property type="match status" value="1"/>
</dbReference>
<evidence type="ECO:0000259" key="2">
    <source>
        <dbReference type="PROSITE" id="PS50106"/>
    </source>
</evidence>
<dbReference type="InterPro" id="IPR001478">
    <property type="entry name" value="PDZ"/>
</dbReference>
<dbReference type="PROSITE" id="PS50106">
    <property type="entry name" value="PDZ"/>
    <property type="match status" value="1"/>
</dbReference>
<accession>A0AAD9KGC5</accession>
<keyword evidence="1" id="KW-0677">Repeat</keyword>
<dbReference type="GO" id="GO:0043495">
    <property type="term" value="F:protein-membrane adaptor activity"/>
    <property type="evidence" value="ECO:0007669"/>
    <property type="project" value="TreeGrafter"/>
</dbReference>
<proteinExistence type="predicted"/>
<dbReference type="SUPFAM" id="SSF50156">
    <property type="entry name" value="PDZ domain-like"/>
    <property type="match status" value="1"/>
</dbReference>
<dbReference type="EMBL" id="JAODUO010001136">
    <property type="protein sequence ID" value="KAK2170821.1"/>
    <property type="molecule type" value="Genomic_DNA"/>
</dbReference>
<reference evidence="3" key="1">
    <citation type="journal article" date="2023" name="Mol. Biol. Evol.">
        <title>Third-Generation Sequencing Reveals the Adaptive Role of the Epigenome in Three Deep-Sea Polychaetes.</title>
        <authorList>
            <person name="Perez M."/>
            <person name="Aroh O."/>
            <person name="Sun Y."/>
            <person name="Lan Y."/>
            <person name="Juniper S.K."/>
            <person name="Young C.R."/>
            <person name="Angers B."/>
            <person name="Qian P.Y."/>
        </authorList>
    </citation>
    <scope>NUCLEOTIDE SEQUENCE</scope>
    <source>
        <strain evidence="3">R07B-5</strain>
    </source>
</reference>
<comment type="caution">
    <text evidence="3">The sequence shown here is derived from an EMBL/GenBank/DDBJ whole genome shotgun (WGS) entry which is preliminary data.</text>
</comment>
<protein>
    <recommendedName>
        <fullName evidence="2">PDZ domain-containing protein</fullName>
    </recommendedName>
</protein>
<dbReference type="Gene3D" id="2.30.42.10">
    <property type="match status" value="1"/>
</dbReference>
<dbReference type="PANTHER" id="PTHR14191">
    <property type="entry name" value="PDZ DOMAIN CONTAINING PROTEIN"/>
    <property type="match status" value="1"/>
</dbReference>
<keyword evidence="4" id="KW-1185">Reference proteome</keyword>
<dbReference type="InterPro" id="IPR036034">
    <property type="entry name" value="PDZ_sf"/>
</dbReference>
<dbReference type="AlphaFoldDB" id="A0AAD9KGC5"/>
<dbReference type="Pfam" id="PF00595">
    <property type="entry name" value="PDZ"/>
    <property type="match status" value="1"/>
</dbReference>
<dbReference type="SMART" id="SM00228">
    <property type="entry name" value="PDZ"/>
    <property type="match status" value="1"/>
</dbReference>
<evidence type="ECO:0000313" key="3">
    <source>
        <dbReference type="EMBL" id="KAK2170821.1"/>
    </source>
</evidence>
<dbReference type="Proteomes" id="UP001209878">
    <property type="component" value="Unassembled WGS sequence"/>
</dbReference>